<feature type="signal peptide" evidence="2">
    <location>
        <begin position="1"/>
        <end position="26"/>
    </location>
</feature>
<dbReference type="Gene3D" id="2.20.70.10">
    <property type="match status" value="2"/>
</dbReference>
<dbReference type="PROSITE" id="PS01159">
    <property type="entry name" value="WW_DOMAIN_1"/>
    <property type="match status" value="2"/>
</dbReference>
<evidence type="ECO:0000313" key="5">
    <source>
        <dbReference type="Proteomes" id="UP001363151"/>
    </source>
</evidence>
<dbReference type="InterPro" id="IPR036020">
    <property type="entry name" value="WW_dom_sf"/>
</dbReference>
<dbReference type="PROSITE" id="PS50020">
    <property type="entry name" value="WW_DOMAIN_2"/>
    <property type="match status" value="2"/>
</dbReference>
<reference evidence="4 5" key="1">
    <citation type="submission" date="2024-03" db="EMBL/GenBank/DDBJ databases">
        <title>Aureococcus anophagefferens CCMP1851 and Kratosvirus quantuckense: Draft genome of a second virus-susceptible host strain in the model system.</title>
        <authorList>
            <person name="Chase E."/>
            <person name="Truchon A.R."/>
            <person name="Schepens W."/>
            <person name="Wilhelm S.W."/>
        </authorList>
    </citation>
    <scope>NUCLEOTIDE SEQUENCE [LARGE SCALE GENOMIC DNA]</scope>
    <source>
        <strain evidence="4 5">CCMP1851</strain>
    </source>
</reference>
<feature type="region of interest" description="Disordered" evidence="1">
    <location>
        <begin position="702"/>
        <end position="736"/>
    </location>
</feature>
<proteinExistence type="predicted"/>
<dbReference type="PANTHER" id="PTHR24216:SF65">
    <property type="entry name" value="PAXILLIN-LIKE PROTEIN 1"/>
    <property type="match status" value="1"/>
</dbReference>
<feature type="domain" description="WW" evidence="3">
    <location>
        <begin position="1428"/>
        <end position="1462"/>
    </location>
</feature>
<name>A0ABR1FSX5_AURAN</name>
<feature type="compositionally biased region" description="Low complexity" evidence="1">
    <location>
        <begin position="824"/>
        <end position="839"/>
    </location>
</feature>
<dbReference type="CDD" id="cd00201">
    <property type="entry name" value="WW"/>
    <property type="match status" value="2"/>
</dbReference>
<feature type="region of interest" description="Disordered" evidence="1">
    <location>
        <begin position="546"/>
        <end position="567"/>
    </location>
</feature>
<gene>
    <name evidence="4" type="ORF">SO694_00236010</name>
</gene>
<feature type="compositionally biased region" description="Low complexity" evidence="1">
    <location>
        <begin position="985"/>
        <end position="1007"/>
    </location>
</feature>
<dbReference type="SMART" id="SM00456">
    <property type="entry name" value="WW"/>
    <property type="match status" value="2"/>
</dbReference>
<dbReference type="EMBL" id="JBBJCI010000238">
    <property type="protein sequence ID" value="KAK7237763.1"/>
    <property type="molecule type" value="Genomic_DNA"/>
</dbReference>
<feature type="region of interest" description="Disordered" evidence="1">
    <location>
        <begin position="597"/>
        <end position="622"/>
    </location>
</feature>
<feature type="region of interest" description="Disordered" evidence="1">
    <location>
        <begin position="643"/>
        <end position="674"/>
    </location>
</feature>
<dbReference type="PANTHER" id="PTHR24216">
    <property type="entry name" value="PAXILLIN-RELATED"/>
    <property type="match status" value="1"/>
</dbReference>
<evidence type="ECO:0000256" key="1">
    <source>
        <dbReference type="SAM" id="MobiDB-lite"/>
    </source>
</evidence>
<feature type="region of interest" description="Disordered" evidence="1">
    <location>
        <begin position="955"/>
        <end position="1009"/>
    </location>
</feature>
<accession>A0ABR1FSX5</accession>
<feature type="region of interest" description="Disordered" evidence="1">
    <location>
        <begin position="1259"/>
        <end position="1320"/>
    </location>
</feature>
<feature type="region of interest" description="Disordered" evidence="1">
    <location>
        <begin position="812"/>
        <end position="839"/>
    </location>
</feature>
<sequence length="1726" mass="181851">MAARRRRAGSLRWLRWLCAVAALVTGCEDSSSWYIAGKPPKDCAWIASNPTNRCFDDKLDESGVASEIGCSATCSNCPVAAPSAAPTTAAPSGDGAAPTGSVACEYTGNPWVHEVALAQGETMVIEEIRATQQNIWVELDATADIDLLLQTAAGETILEFDGASSTHWYPNQQSFAFNGMSFTTCVDGCTYTLTAGPYYDGKSYAITGDSSYASEYVYVDGATTEDLVLSAVGYQTGSGTVSILYDCPATCDRDAYGYARACALVFAGAPADVGAVSHANCFTEPRASPSSITASQSRTIAIACPAAFAASLAVAHQLTGTIAQRGSGANTERRAGAVTQRRTGAIAKCRARAFAERCTHCVSVERTAIVAIANSYGFTVELALAQTDAGTDADADALSDADSWRSERCSRVRADAKTDGDAVSEFLYRLELTSDGDGWDDGVTYEIFSLDGDAVATGTLVDGAFETQFVCLADGCYTIDVTSEDFVWDDFVHPNHGRRLSSDISLTFADADAHRFACADVGCSESFCVEAGDMYDPDACADADPRRSVGGPRLRANADADAGAEPRAPAVSVVGSRANTYARALACPDAAAKSLANANPRRPVGRARLRADADADTGTEPRAPAVSVIGSRADAYARALAGPDAAAKSMADPDPRRSVGGARLRADASADAGTEPRATAVSVIGSRADAYARALACPDAAAKSLADADPRRSVGGAGLRADASTDAGTEPRAPAVSVVGSRANTYARALAGPDAAAKSLADADPRRSVGGARLRADAKTDAGTVDGAEPRAAAGAFATSFVMAKLEAVAVPDAHPDGPPGPSWEPTTTPTTASPSASPTPVCLSLMRLDMPSLPRSLYRLELASTGDGWDGATYAVEPLDNEWADAVGGTLERGTRDTRFLCLADGCFRVELAGATDAASFTFADEDAHRFSCGGVGCVEHFCVADGDMYDMPTSAPTLPPTTARPTTSEPSRGPTSSPPTAPPTTGAPSRAPSPAATSRPTYAPSRTRPPKLVTVAVVLRGLPSTDDWPYADCASNRSSADYYNAAREWRLFGELVFDSVIASPADATLGALAYVQCDGGAPLGNATRLVYSFESGAWSDDAATALKDRYRDGSARDAIVAVVCEELGGVNVSCADGRRLAEGVPTLDGLARSEISSWLDAGDSEAEVDEAVVVAATAAPSRGAPSSRRKSSSSTDVYQAAATSPFMLLAAAVLLLGAVLLVVVNKFRYRGKVEAGKPAVELTSKSPRNVEFDDVFGGAASKKKKQKEKRPSLWTLRPPSLAPVEPRDAAKTKTNPMAARKSTAGRLESPAAGKSPAPTVERVFRNSVAGTSIGNFANPMAAKAARSASAPAPKSPAPTVEAVFQADSPRVAGANPMRRPTYESKTRIRDAWEELEDPATGRAYWHNPSTGETSWTNPNAETIPSAEVLSAWEVRHDPEHDHPYYYNATTGESRWTPPDPLTEARGRAPTAARGVGVRRLLFEYGKVNTQAIRCAYEKAGYTTAFRREVSNLEPCDELAFLVATHDEHVARRVLACSRDVVVWSIARDFATRTPSAFWENARFYARGCDRADAAAMQGAYERTLRWSVLDGRRHAPGRGPCTFFSRLAETLNATLTPFDGRRSVARGGTHAALVTRVEDTAEWEGIVADFLPEFSFDATCRGKHVRRGSDRNYDAFLERVTPPTAAQAALYATCDTAAFYDATWNRVVNRATGAPHDTRGCLSA</sequence>
<dbReference type="SUPFAM" id="SSF51045">
    <property type="entry name" value="WW domain"/>
    <property type="match status" value="2"/>
</dbReference>
<comment type="caution">
    <text evidence="4">The sequence shown here is derived from an EMBL/GenBank/DDBJ whole genome shotgun (WGS) entry which is preliminary data.</text>
</comment>
<keyword evidence="5" id="KW-1185">Reference proteome</keyword>
<protein>
    <recommendedName>
        <fullName evidence="3">WW domain-containing protein</fullName>
    </recommendedName>
</protein>
<organism evidence="4 5">
    <name type="scientific">Aureococcus anophagefferens</name>
    <name type="common">Harmful bloom alga</name>
    <dbReference type="NCBI Taxonomy" id="44056"/>
    <lineage>
        <taxon>Eukaryota</taxon>
        <taxon>Sar</taxon>
        <taxon>Stramenopiles</taxon>
        <taxon>Ochrophyta</taxon>
        <taxon>Pelagophyceae</taxon>
        <taxon>Pelagomonadales</taxon>
        <taxon>Pelagomonadaceae</taxon>
        <taxon>Aureococcus</taxon>
    </lineage>
</organism>
<dbReference type="Proteomes" id="UP001363151">
    <property type="component" value="Unassembled WGS sequence"/>
</dbReference>
<evidence type="ECO:0000256" key="2">
    <source>
        <dbReference type="SAM" id="SignalP"/>
    </source>
</evidence>
<feature type="region of interest" description="Disordered" evidence="1">
    <location>
        <begin position="753"/>
        <end position="775"/>
    </location>
</feature>
<evidence type="ECO:0000313" key="4">
    <source>
        <dbReference type="EMBL" id="KAK7237763.1"/>
    </source>
</evidence>
<evidence type="ECO:0000259" key="3">
    <source>
        <dbReference type="PROSITE" id="PS50020"/>
    </source>
</evidence>
<feature type="region of interest" description="Disordered" evidence="1">
    <location>
        <begin position="1447"/>
        <end position="1470"/>
    </location>
</feature>
<dbReference type="PROSITE" id="PS51257">
    <property type="entry name" value="PROKAR_LIPOPROTEIN"/>
    <property type="match status" value="1"/>
</dbReference>
<feature type="chain" id="PRO_5046380777" description="WW domain-containing protein" evidence="2">
    <location>
        <begin position="27"/>
        <end position="1726"/>
    </location>
</feature>
<dbReference type="InterPro" id="IPR001202">
    <property type="entry name" value="WW_dom"/>
</dbReference>
<dbReference type="Pfam" id="PF00397">
    <property type="entry name" value="WW"/>
    <property type="match status" value="2"/>
</dbReference>
<feature type="domain" description="WW" evidence="3">
    <location>
        <begin position="1388"/>
        <end position="1422"/>
    </location>
</feature>
<keyword evidence="2" id="KW-0732">Signal</keyword>
<feature type="compositionally biased region" description="Low complexity" evidence="1">
    <location>
        <begin position="955"/>
        <end position="977"/>
    </location>
</feature>